<evidence type="ECO:0000313" key="8">
    <source>
        <dbReference type="EMBL" id="GFE52769.1"/>
    </source>
</evidence>
<evidence type="ECO:0000256" key="5">
    <source>
        <dbReference type="PROSITE-ProRule" id="PRU00042"/>
    </source>
</evidence>
<dbReference type="SUPFAM" id="SSF57667">
    <property type="entry name" value="beta-beta-alpha zinc fingers"/>
    <property type="match status" value="2"/>
</dbReference>
<dbReference type="OrthoDB" id="360633at2759"/>
<accession>A0A9W5WTH1</accession>
<dbReference type="AlphaFoldDB" id="A0A9W5WTH1"/>
<evidence type="ECO:0000256" key="2">
    <source>
        <dbReference type="ARBA" id="ARBA00022737"/>
    </source>
</evidence>
<reference evidence="8" key="1">
    <citation type="submission" date="2019-12" db="EMBL/GenBank/DDBJ databases">
        <title>Genome sequence of Babesia ovis.</title>
        <authorList>
            <person name="Yamagishi J."/>
            <person name="Sevinc F."/>
            <person name="Xuan X."/>
        </authorList>
    </citation>
    <scope>NUCLEOTIDE SEQUENCE</scope>
    <source>
        <strain evidence="8">Selcuk</strain>
    </source>
</reference>
<keyword evidence="1" id="KW-0479">Metal-binding</keyword>
<feature type="domain" description="C2H2-type" evidence="7">
    <location>
        <begin position="187"/>
        <end position="217"/>
    </location>
</feature>
<dbReference type="Proteomes" id="UP001057455">
    <property type="component" value="Unassembled WGS sequence"/>
</dbReference>
<dbReference type="GO" id="GO:0005634">
    <property type="term" value="C:nucleus"/>
    <property type="evidence" value="ECO:0007669"/>
    <property type="project" value="UniProtKB-ARBA"/>
</dbReference>
<feature type="region of interest" description="Disordered" evidence="6">
    <location>
        <begin position="144"/>
        <end position="163"/>
    </location>
</feature>
<evidence type="ECO:0000256" key="6">
    <source>
        <dbReference type="SAM" id="MobiDB-lite"/>
    </source>
</evidence>
<keyword evidence="3 5" id="KW-0863">Zinc-finger</keyword>
<feature type="domain" description="C2H2-type" evidence="7">
    <location>
        <begin position="218"/>
        <end position="245"/>
    </location>
</feature>
<proteinExistence type="predicted"/>
<dbReference type="GO" id="GO:0000981">
    <property type="term" value="F:DNA-binding transcription factor activity, RNA polymerase II-specific"/>
    <property type="evidence" value="ECO:0007669"/>
    <property type="project" value="TreeGrafter"/>
</dbReference>
<keyword evidence="9" id="KW-1185">Reference proteome</keyword>
<dbReference type="Gene3D" id="3.30.160.60">
    <property type="entry name" value="Classic Zinc Finger"/>
    <property type="match status" value="4"/>
</dbReference>
<dbReference type="PROSITE" id="PS50157">
    <property type="entry name" value="ZINC_FINGER_C2H2_2"/>
    <property type="match status" value="5"/>
</dbReference>
<sequence>MLVCADCKLSFKDGSNLRRHQRAVHAVEKPHVCERCGHHFSRSDHLKRHIERHDRIRASLVCGVQGCKKVFGSTETLETHRKLHKEKLESNVIYIKGHLVRKNTEDNGTQLVCPYEVCSKRYASYQGIIKHINQHIREESLIPQGKDTSTEVRPPGETEDTPETINSKVTIGLQTKDITNNETCSGFVCPKEGCGRIFSRRSNASMHVQREHENRQPYKCDSCNKAFKWKKTLLGHICSGANPEPEKDLRSSQHHQQGE</sequence>
<organism evidence="8 9">
    <name type="scientific">Babesia ovis</name>
    <dbReference type="NCBI Taxonomy" id="5869"/>
    <lineage>
        <taxon>Eukaryota</taxon>
        <taxon>Sar</taxon>
        <taxon>Alveolata</taxon>
        <taxon>Apicomplexa</taxon>
        <taxon>Aconoidasida</taxon>
        <taxon>Piroplasmida</taxon>
        <taxon>Babesiidae</taxon>
        <taxon>Babesia</taxon>
    </lineage>
</organism>
<keyword evidence="4" id="KW-0862">Zinc</keyword>
<dbReference type="InterPro" id="IPR036236">
    <property type="entry name" value="Znf_C2H2_sf"/>
</dbReference>
<evidence type="ECO:0000313" key="9">
    <source>
        <dbReference type="Proteomes" id="UP001057455"/>
    </source>
</evidence>
<evidence type="ECO:0000256" key="3">
    <source>
        <dbReference type="ARBA" id="ARBA00022771"/>
    </source>
</evidence>
<dbReference type="GO" id="GO:0008270">
    <property type="term" value="F:zinc ion binding"/>
    <property type="evidence" value="ECO:0007669"/>
    <property type="project" value="UniProtKB-KW"/>
</dbReference>
<dbReference type="InterPro" id="IPR050329">
    <property type="entry name" value="GLI_C2H2-zinc-finger"/>
</dbReference>
<evidence type="ECO:0000259" key="7">
    <source>
        <dbReference type="PROSITE" id="PS50157"/>
    </source>
</evidence>
<dbReference type="Pfam" id="PF00096">
    <property type="entry name" value="zf-C2H2"/>
    <property type="match status" value="3"/>
</dbReference>
<dbReference type="InterPro" id="IPR013087">
    <property type="entry name" value="Znf_C2H2_type"/>
</dbReference>
<dbReference type="EMBL" id="BLIY01000002">
    <property type="protein sequence ID" value="GFE52769.1"/>
    <property type="molecule type" value="Genomic_DNA"/>
</dbReference>
<dbReference type="PANTHER" id="PTHR19818">
    <property type="entry name" value="ZINC FINGER PROTEIN ZIC AND GLI"/>
    <property type="match status" value="1"/>
</dbReference>
<name>A0A9W5WTH1_BABOV</name>
<evidence type="ECO:0000256" key="4">
    <source>
        <dbReference type="ARBA" id="ARBA00022833"/>
    </source>
</evidence>
<dbReference type="GO" id="GO:0045944">
    <property type="term" value="P:positive regulation of transcription by RNA polymerase II"/>
    <property type="evidence" value="ECO:0007669"/>
    <property type="project" value="UniProtKB-ARBA"/>
</dbReference>
<feature type="domain" description="C2H2-type" evidence="7">
    <location>
        <begin position="60"/>
        <end position="89"/>
    </location>
</feature>
<dbReference type="Pfam" id="PF13912">
    <property type="entry name" value="zf-C2H2_6"/>
    <property type="match status" value="1"/>
</dbReference>
<protein>
    <submittedName>
        <fullName evidence="8">C2H2 zinc finger domain containing protein, putative</fullName>
    </submittedName>
</protein>
<keyword evidence="2" id="KW-0677">Repeat</keyword>
<feature type="domain" description="C2H2-type" evidence="7">
    <location>
        <begin position="2"/>
        <end position="30"/>
    </location>
</feature>
<dbReference type="PROSITE" id="PS00028">
    <property type="entry name" value="ZINC_FINGER_C2H2_1"/>
    <property type="match status" value="5"/>
</dbReference>
<dbReference type="SMART" id="SM00355">
    <property type="entry name" value="ZnF_C2H2"/>
    <property type="match status" value="6"/>
</dbReference>
<dbReference type="GO" id="GO:0000978">
    <property type="term" value="F:RNA polymerase II cis-regulatory region sequence-specific DNA binding"/>
    <property type="evidence" value="ECO:0007669"/>
    <property type="project" value="TreeGrafter"/>
</dbReference>
<dbReference type="PANTHER" id="PTHR19818:SF139">
    <property type="entry name" value="PAIR-RULE PROTEIN ODD-PAIRED"/>
    <property type="match status" value="1"/>
</dbReference>
<gene>
    <name evidence="8" type="ORF">BaOVIS_001730</name>
</gene>
<feature type="domain" description="C2H2-type" evidence="7">
    <location>
        <begin position="31"/>
        <end position="58"/>
    </location>
</feature>
<evidence type="ECO:0000256" key="1">
    <source>
        <dbReference type="ARBA" id="ARBA00022723"/>
    </source>
</evidence>
<comment type="caution">
    <text evidence="8">The sequence shown here is derived from an EMBL/GenBank/DDBJ whole genome shotgun (WGS) entry which is preliminary data.</text>
</comment>
<dbReference type="FunFam" id="3.30.160.60:FF:000100">
    <property type="entry name" value="Zinc finger 45-like"/>
    <property type="match status" value="1"/>
</dbReference>